<evidence type="ECO:0000256" key="7">
    <source>
        <dbReference type="ARBA" id="ARBA00022989"/>
    </source>
</evidence>
<organism evidence="12 13">
    <name type="scientific">Vreelandella andesensis</name>
    <dbReference type="NCBI Taxonomy" id="447567"/>
    <lineage>
        <taxon>Bacteria</taxon>
        <taxon>Pseudomonadati</taxon>
        <taxon>Pseudomonadota</taxon>
        <taxon>Gammaproteobacteria</taxon>
        <taxon>Oceanospirillales</taxon>
        <taxon>Halomonadaceae</taxon>
        <taxon>Vreelandella</taxon>
    </lineage>
</organism>
<feature type="transmembrane region" description="Helical" evidence="9">
    <location>
        <begin position="191"/>
        <end position="209"/>
    </location>
</feature>
<feature type="transmembrane region" description="Helical" evidence="9">
    <location>
        <begin position="88"/>
        <end position="109"/>
    </location>
</feature>
<dbReference type="CDD" id="cd18565">
    <property type="entry name" value="ABC_6TM_exporter_like"/>
    <property type="match status" value="1"/>
</dbReference>
<dbReference type="PROSITE" id="PS00211">
    <property type="entry name" value="ABC_TRANSPORTER_1"/>
    <property type="match status" value="1"/>
</dbReference>
<keyword evidence="6 12" id="KW-0067">ATP-binding</keyword>
<evidence type="ECO:0000313" key="12">
    <source>
        <dbReference type="EMBL" id="RUR26792.1"/>
    </source>
</evidence>
<dbReference type="InterPro" id="IPR017871">
    <property type="entry name" value="ABC_transporter-like_CS"/>
</dbReference>
<evidence type="ECO:0000256" key="4">
    <source>
        <dbReference type="ARBA" id="ARBA00022692"/>
    </source>
</evidence>
<dbReference type="Pfam" id="PF00005">
    <property type="entry name" value="ABC_tran"/>
    <property type="match status" value="1"/>
</dbReference>
<dbReference type="InterPro" id="IPR011527">
    <property type="entry name" value="ABC1_TM_dom"/>
</dbReference>
<evidence type="ECO:0000259" key="10">
    <source>
        <dbReference type="PROSITE" id="PS50893"/>
    </source>
</evidence>
<feature type="domain" description="ABC transporter" evidence="10">
    <location>
        <begin position="368"/>
        <end position="602"/>
    </location>
</feature>
<keyword evidence="8 9" id="KW-0472">Membrane</keyword>
<dbReference type="Gene3D" id="1.20.1560.10">
    <property type="entry name" value="ABC transporter type 1, transmembrane domain"/>
    <property type="match status" value="1"/>
</dbReference>
<reference evidence="12 13" key="1">
    <citation type="submission" date="2018-12" db="EMBL/GenBank/DDBJ databases">
        <title>three novel Halomonas strain isolated from plants.</title>
        <authorList>
            <person name="Sun C."/>
        </authorList>
    </citation>
    <scope>NUCLEOTIDE SEQUENCE [LARGE SCALE GENOMIC DNA]</scope>
    <source>
        <strain evidence="12 13">DSM 19434</strain>
    </source>
</reference>
<keyword evidence="7 9" id="KW-1133">Transmembrane helix</keyword>
<keyword evidence="4 9" id="KW-0812">Transmembrane</keyword>
<proteinExistence type="predicted"/>
<dbReference type="PANTHER" id="PTHR43394">
    <property type="entry name" value="ATP-DEPENDENT PERMEASE MDL1, MITOCHONDRIAL"/>
    <property type="match status" value="1"/>
</dbReference>
<dbReference type="Proteomes" id="UP000287336">
    <property type="component" value="Unassembled WGS sequence"/>
</dbReference>
<dbReference type="InterPro" id="IPR027417">
    <property type="entry name" value="P-loop_NTPase"/>
</dbReference>
<dbReference type="SUPFAM" id="SSF52540">
    <property type="entry name" value="P-loop containing nucleoside triphosphate hydrolases"/>
    <property type="match status" value="1"/>
</dbReference>
<evidence type="ECO:0000313" key="13">
    <source>
        <dbReference type="Proteomes" id="UP000287336"/>
    </source>
</evidence>
<feature type="transmembrane region" description="Helical" evidence="9">
    <location>
        <begin position="167"/>
        <end position="185"/>
    </location>
</feature>
<evidence type="ECO:0000256" key="3">
    <source>
        <dbReference type="ARBA" id="ARBA00022475"/>
    </source>
</evidence>
<protein>
    <submittedName>
        <fullName evidence="12">ABC transporter ATP-binding protein</fullName>
    </submittedName>
</protein>
<dbReference type="EMBL" id="RZHG01000030">
    <property type="protein sequence ID" value="RUR26792.1"/>
    <property type="molecule type" value="Genomic_DNA"/>
</dbReference>
<evidence type="ECO:0000256" key="8">
    <source>
        <dbReference type="ARBA" id="ARBA00023136"/>
    </source>
</evidence>
<evidence type="ECO:0000259" key="11">
    <source>
        <dbReference type="PROSITE" id="PS50929"/>
    </source>
</evidence>
<dbReference type="SUPFAM" id="SSF90123">
    <property type="entry name" value="ABC transporter transmembrane region"/>
    <property type="match status" value="1"/>
</dbReference>
<comment type="subcellular location">
    <subcellularLocation>
        <location evidence="1">Cell membrane</location>
        <topology evidence="1">Multi-pass membrane protein</topology>
    </subcellularLocation>
</comment>
<dbReference type="GO" id="GO:0005886">
    <property type="term" value="C:plasma membrane"/>
    <property type="evidence" value="ECO:0007669"/>
    <property type="project" value="UniProtKB-SubCell"/>
</dbReference>
<dbReference type="InterPro" id="IPR003593">
    <property type="entry name" value="AAA+_ATPase"/>
</dbReference>
<dbReference type="Gene3D" id="3.40.50.300">
    <property type="entry name" value="P-loop containing nucleotide triphosphate hydrolases"/>
    <property type="match status" value="1"/>
</dbReference>
<dbReference type="GO" id="GO:0005524">
    <property type="term" value="F:ATP binding"/>
    <property type="evidence" value="ECO:0007669"/>
    <property type="project" value="UniProtKB-KW"/>
</dbReference>
<dbReference type="RefSeq" id="WP_126949076.1">
    <property type="nucleotide sequence ID" value="NZ_RZHG01000030.1"/>
</dbReference>
<gene>
    <name evidence="12" type="ORF">ELY33_16930</name>
</gene>
<dbReference type="PROSITE" id="PS50929">
    <property type="entry name" value="ABC_TM1F"/>
    <property type="match status" value="1"/>
</dbReference>
<evidence type="ECO:0000256" key="1">
    <source>
        <dbReference type="ARBA" id="ARBA00004651"/>
    </source>
</evidence>
<keyword evidence="3" id="KW-1003">Cell membrane</keyword>
<dbReference type="InterPro" id="IPR003439">
    <property type="entry name" value="ABC_transporter-like_ATP-bd"/>
</dbReference>
<dbReference type="PROSITE" id="PS50893">
    <property type="entry name" value="ABC_TRANSPORTER_2"/>
    <property type="match status" value="1"/>
</dbReference>
<feature type="transmembrane region" description="Helical" evidence="9">
    <location>
        <begin position="274"/>
        <end position="299"/>
    </location>
</feature>
<keyword evidence="2" id="KW-0813">Transport</keyword>
<dbReference type="FunFam" id="3.40.50.300:FF:000221">
    <property type="entry name" value="Multidrug ABC transporter ATP-binding protein"/>
    <property type="match status" value="1"/>
</dbReference>
<evidence type="ECO:0000256" key="6">
    <source>
        <dbReference type="ARBA" id="ARBA00022840"/>
    </source>
</evidence>
<dbReference type="InterPro" id="IPR039421">
    <property type="entry name" value="Type_1_exporter"/>
</dbReference>
<keyword evidence="13" id="KW-1185">Reference proteome</keyword>
<dbReference type="Pfam" id="PF00664">
    <property type="entry name" value="ABC_membrane"/>
    <property type="match status" value="1"/>
</dbReference>
<name>A0A3S0XPN9_9GAMM</name>
<dbReference type="GO" id="GO:0015421">
    <property type="term" value="F:ABC-type oligopeptide transporter activity"/>
    <property type="evidence" value="ECO:0007669"/>
    <property type="project" value="TreeGrafter"/>
</dbReference>
<keyword evidence="5" id="KW-0547">Nucleotide-binding</keyword>
<comment type="caution">
    <text evidence="12">The sequence shown here is derived from an EMBL/GenBank/DDBJ whole genome shotgun (WGS) entry which is preliminary data.</text>
</comment>
<dbReference type="AlphaFoldDB" id="A0A3S0XPN9"/>
<dbReference type="OrthoDB" id="9806127at2"/>
<dbReference type="InterPro" id="IPR036640">
    <property type="entry name" value="ABC1_TM_sf"/>
</dbReference>
<dbReference type="PANTHER" id="PTHR43394:SF1">
    <property type="entry name" value="ATP-BINDING CASSETTE SUB-FAMILY B MEMBER 10, MITOCHONDRIAL"/>
    <property type="match status" value="1"/>
</dbReference>
<feature type="domain" description="ABC transmembrane type-1" evidence="11">
    <location>
        <begin position="41"/>
        <end position="334"/>
    </location>
</feature>
<evidence type="ECO:0000256" key="5">
    <source>
        <dbReference type="ARBA" id="ARBA00022741"/>
    </source>
</evidence>
<evidence type="ECO:0000256" key="9">
    <source>
        <dbReference type="SAM" id="Phobius"/>
    </source>
</evidence>
<sequence>MASSTPRSHAESSENTGAHSQSFQALVRLLRYAKGYRRRIAAATACSIINKLFDIAPEILIGVAIDVVVNQENSFVARLGFESPQEQITILAVLTFFIWAGESLFEYLFQILWRNLAQRLQADMRQDTYEHAQRLDMAFFESKSSGQLVATMNDDVNQLERFLDGGANALIQVGVTVVAVGAVFFVLSPLIALLAFTPIPLIIWGAFFFQRKAGPLYSDVREKVGDLASRLSNNLSGIATIKSFTSETREAERLRDASEAYVEANRRAIQVSSAFIPVIRMAILAGFLATFTVGGMMALNGDLNVGAYGVLVFLTQRLLWPLTGLAQVIDLFERAMASTKRILDLLEVPITVKDDSTTPLTAPVKGEVRFEAVSFLYPSSQVGVRGVDLHVPAGNTLALVGATGSGKSTLIKLLLRFYDPVSGRVLVDGQPITEVSMHSLRQAIGLVSQDVYLFEGSIRDNITYGNPDASETEIIDAAKTAEAWSFIETLPQGLETPVGERGVRLSGGQRQRLSLARALLKDPPILVLDEATSAVDNETEAAIQRSLKRIAHGRTVIMIAHRLSTIVHADEIVVIEQGHVAERGNHSSLLAANGHYAAQWRVQTGAAQAGDVETLSH</sequence>
<dbReference type="SMART" id="SM00382">
    <property type="entry name" value="AAA"/>
    <property type="match status" value="1"/>
</dbReference>
<accession>A0A3S0XPN9</accession>
<dbReference type="GO" id="GO:0016887">
    <property type="term" value="F:ATP hydrolysis activity"/>
    <property type="evidence" value="ECO:0007669"/>
    <property type="project" value="InterPro"/>
</dbReference>
<evidence type="ECO:0000256" key="2">
    <source>
        <dbReference type="ARBA" id="ARBA00022448"/>
    </source>
</evidence>